<evidence type="ECO:0000313" key="2">
    <source>
        <dbReference type="Proteomes" id="UP000828048"/>
    </source>
</evidence>
<dbReference type="EMBL" id="CM037151">
    <property type="protein sequence ID" value="KAH7842716.1"/>
    <property type="molecule type" value="Genomic_DNA"/>
</dbReference>
<protein>
    <submittedName>
        <fullName evidence="1">Uncharacterized protein</fullName>
    </submittedName>
</protein>
<reference evidence="1 2" key="1">
    <citation type="journal article" date="2021" name="Hortic Res">
        <title>High-quality reference genome and annotation aids understanding of berry development for evergreen blueberry (Vaccinium darrowii).</title>
        <authorList>
            <person name="Yu J."/>
            <person name="Hulse-Kemp A.M."/>
            <person name="Babiker E."/>
            <person name="Staton M."/>
        </authorList>
    </citation>
    <scope>NUCLEOTIDE SEQUENCE [LARGE SCALE GENOMIC DNA]</scope>
    <source>
        <strain evidence="2">cv. NJ 8807/NJ 8810</strain>
        <tissue evidence="1">Young leaf</tissue>
    </source>
</reference>
<gene>
    <name evidence="1" type="ORF">Vadar_008365</name>
</gene>
<proteinExistence type="predicted"/>
<comment type="caution">
    <text evidence="1">The sequence shown here is derived from an EMBL/GenBank/DDBJ whole genome shotgun (WGS) entry which is preliminary data.</text>
</comment>
<accession>A0ACB7XP44</accession>
<organism evidence="1 2">
    <name type="scientific">Vaccinium darrowii</name>
    <dbReference type="NCBI Taxonomy" id="229202"/>
    <lineage>
        <taxon>Eukaryota</taxon>
        <taxon>Viridiplantae</taxon>
        <taxon>Streptophyta</taxon>
        <taxon>Embryophyta</taxon>
        <taxon>Tracheophyta</taxon>
        <taxon>Spermatophyta</taxon>
        <taxon>Magnoliopsida</taxon>
        <taxon>eudicotyledons</taxon>
        <taxon>Gunneridae</taxon>
        <taxon>Pentapetalae</taxon>
        <taxon>asterids</taxon>
        <taxon>Ericales</taxon>
        <taxon>Ericaceae</taxon>
        <taxon>Vaccinioideae</taxon>
        <taxon>Vaccinieae</taxon>
        <taxon>Vaccinium</taxon>
    </lineage>
</organism>
<keyword evidence="2" id="KW-1185">Reference proteome</keyword>
<name>A0ACB7XP44_9ERIC</name>
<evidence type="ECO:0000313" key="1">
    <source>
        <dbReference type="EMBL" id="KAH7842716.1"/>
    </source>
</evidence>
<sequence>MQHSGHLYENKVSVQGPEKPKWEPVINTMSLVATLITTVTFAAAFTMPGGFNASPDDLGVAVLVKKAALQTFILSDTIAMCCSITVVFLLLWALILGNNAVWTLATISLTLLSIALSATLVAFMSGIFAVIARKTLWVAILVCIFCSMAPYALGVTQMLNAFTILAVIPSGVLVRDMIESMKRKAMKKLREQDINVQPDIQGRCPDTSHSMINTNAEV</sequence>
<dbReference type="Proteomes" id="UP000828048">
    <property type="component" value="Chromosome 1"/>
</dbReference>